<name>A0ABQ9HCL1_9NEOP</name>
<keyword evidence="6" id="KW-0378">Hydrolase</keyword>
<dbReference type="InterPro" id="IPR027806">
    <property type="entry name" value="HARBI1_dom"/>
</dbReference>
<evidence type="ECO:0000256" key="7">
    <source>
        <dbReference type="ARBA" id="ARBA00023242"/>
    </source>
</evidence>
<dbReference type="Pfam" id="PF13359">
    <property type="entry name" value="DDE_Tnp_4"/>
    <property type="match status" value="1"/>
</dbReference>
<reference evidence="9 10" key="1">
    <citation type="submission" date="2023-02" db="EMBL/GenBank/DDBJ databases">
        <title>LHISI_Scaffold_Assembly.</title>
        <authorList>
            <person name="Stuart O.P."/>
            <person name="Cleave R."/>
            <person name="Magrath M.J.L."/>
            <person name="Mikheyev A.S."/>
        </authorList>
    </citation>
    <scope>NUCLEOTIDE SEQUENCE [LARGE SCALE GENOMIC DNA]</scope>
    <source>
        <strain evidence="9">Daus_M_001</strain>
        <tissue evidence="9">Leg muscle</tissue>
    </source>
</reference>
<dbReference type="Proteomes" id="UP001159363">
    <property type="component" value="Chromosome 5"/>
</dbReference>
<organism evidence="9 10">
    <name type="scientific">Dryococelus australis</name>
    <dbReference type="NCBI Taxonomy" id="614101"/>
    <lineage>
        <taxon>Eukaryota</taxon>
        <taxon>Metazoa</taxon>
        <taxon>Ecdysozoa</taxon>
        <taxon>Arthropoda</taxon>
        <taxon>Hexapoda</taxon>
        <taxon>Insecta</taxon>
        <taxon>Pterygota</taxon>
        <taxon>Neoptera</taxon>
        <taxon>Polyneoptera</taxon>
        <taxon>Phasmatodea</taxon>
        <taxon>Verophasmatodea</taxon>
        <taxon>Anareolatae</taxon>
        <taxon>Phasmatidae</taxon>
        <taxon>Eurycanthinae</taxon>
        <taxon>Dryococelus</taxon>
    </lineage>
</organism>
<sequence length="170" mass="19364">MDQLLSTLRFYATDCNKLTIGNYAGFSKLTAQRIVHRVSCAIASLRPQFLCFPETIEKFNMAQRKFYEIASFPRVKGAMDCTHVRIQSPGGDNSELYRNRKGCFSVNIQAICNTNLELTDIVARWSDLTHDSTVFNNLNRRACFKRRVYGDAVVLVDGCYACKLYLMPPL</sequence>
<keyword evidence="10" id="KW-1185">Reference proteome</keyword>
<evidence type="ECO:0000256" key="2">
    <source>
        <dbReference type="ARBA" id="ARBA00004123"/>
    </source>
</evidence>
<evidence type="ECO:0000259" key="8">
    <source>
        <dbReference type="Pfam" id="PF13359"/>
    </source>
</evidence>
<evidence type="ECO:0000313" key="10">
    <source>
        <dbReference type="Proteomes" id="UP001159363"/>
    </source>
</evidence>
<proteinExistence type="inferred from homology"/>
<keyword evidence="4" id="KW-0540">Nuclease</keyword>
<accession>A0ABQ9HCL1</accession>
<evidence type="ECO:0000256" key="1">
    <source>
        <dbReference type="ARBA" id="ARBA00001968"/>
    </source>
</evidence>
<evidence type="ECO:0000256" key="4">
    <source>
        <dbReference type="ARBA" id="ARBA00022722"/>
    </source>
</evidence>
<comment type="subcellular location">
    <subcellularLocation>
        <location evidence="2">Nucleus</location>
    </subcellularLocation>
</comment>
<feature type="domain" description="DDE Tnp4" evidence="8">
    <location>
        <begin position="79"/>
        <end position="166"/>
    </location>
</feature>
<keyword evidence="5" id="KW-0479">Metal-binding</keyword>
<comment type="caution">
    <text evidence="9">The sequence shown here is derived from an EMBL/GenBank/DDBJ whole genome shotgun (WGS) entry which is preliminary data.</text>
</comment>
<dbReference type="PANTHER" id="PTHR22930">
    <property type="match status" value="1"/>
</dbReference>
<comment type="similarity">
    <text evidence="3">Belongs to the HARBI1 family.</text>
</comment>
<gene>
    <name evidence="9" type="ORF">PR048_018536</name>
</gene>
<dbReference type="PANTHER" id="PTHR22930:SF289">
    <property type="entry name" value="DDE TNP4 DOMAIN-CONTAINING PROTEIN-RELATED"/>
    <property type="match status" value="1"/>
</dbReference>
<evidence type="ECO:0000256" key="6">
    <source>
        <dbReference type="ARBA" id="ARBA00022801"/>
    </source>
</evidence>
<dbReference type="EMBL" id="JARBHB010000006">
    <property type="protein sequence ID" value="KAJ8882048.1"/>
    <property type="molecule type" value="Genomic_DNA"/>
</dbReference>
<evidence type="ECO:0000313" key="9">
    <source>
        <dbReference type="EMBL" id="KAJ8882048.1"/>
    </source>
</evidence>
<evidence type="ECO:0000256" key="5">
    <source>
        <dbReference type="ARBA" id="ARBA00022723"/>
    </source>
</evidence>
<protein>
    <recommendedName>
        <fullName evidence="8">DDE Tnp4 domain-containing protein</fullName>
    </recommendedName>
</protein>
<dbReference type="InterPro" id="IPR045249">
    <property type="entry name" value="HARBI1-like"/>
</dbReference>
<keyword evidence="7" id="KW-0539">Nucleus</keyword>
<evidence type="ECO:0000256" key="3">
    <source>
        <dbReference type="ARBA" id="ARBA00006958"/>
    </source>
</evidence>
<comment type="cofactor">
    <cofactor evidence="1">
        <name>a divalent metal cation</name>
        <dbReference type="ChEBI" id="CHEBI:60240"/>
    </cofactor>
</comment>